<sequence length="89" mass="10014">MHSFGQPTIEDVIDVISEMLEIIEPSFHRCTGYLFLRRISKHSLDLGQGSVPFLDLSINSSVASNAFHSCGGQLLKEDREQGRKHDFSH</sequence>
<organism evidence="1 2">
    <name type="scientific">Helianthus annuus</name>
    <name type="common">Common sunflower</name>
    <dbReference type="NCBI Taxonomy" id="4232"/>
    <lineage>
        <taxon>Eukaryota</taxon>
        <taxon>Viridiplantae</taxon>
        <taxon>Streptophyta</taxon>
        <taxon>Embryophyta</taxon>
        <taxon>Tracheophyta</taxon>
        <taxon>Spermatophyta</taxon>
        <taxon>Magnoliopsida</taxon>
        <taxon>eudicotyledons</taxon>
        <taxon>Gunneridae</taxon>
        <taxon>Pentapetalae</taxon>
        <taxon>asterids</taxon>
        <taxon>campanulids</taxon>
        <taxon>Asterales</taxon>
        <taxon>Asteraceae</taxon>
        <taxon>Asteroideae</taxon>
        <taxon>Heliantheae alliance</taxon>
        <taxon>Heliantheae</taxon>
        <taxon>Helianthus</taxon>
    </lineage>
</organism>
<comment type="caution">
    <text evidence="1">The sequence shown here is derived from an EMBL/GenBank/DDBJ whole genome shotgun (WGS) entry which is preliminary data.</text>
</comment>
<gene>
    <name evidence="1" type="ORF">HanXRQr2_Chr13g0610741</name>
</gene>
<accession>A0A9K3HDS6</accession>
<protein>
    <submittedName>
        <fullName evidence="1">Uncharacterized protein</fullName>
    </submittedName>
</protein>
<name>A0A9K3HDS6_HELAN</name>
<evidence type="ECO:0000313" key="1">
    <source>
        <dbReference type="EMBL" id="KAF5775318.1"/>
    </source>
</evidence>
<evidence type="ECO:0000313" key="2">
    <source>
        <dbReference type="Proteomes" id="UP000215914"/>
    </source>
</evidence>
<dbReference type="AlphaFoldDB" id="A0A9K3HDS6"/>
<reference evidence="1" key="1">
    <citation type="journal article" date="2017" name="Nature">
        <title>The sunflower genome provides insights into oil metabolism, flowering and Asterid evolution.</title>
        <authorList>
            <person name="Badouin H."/>
            <person name="Gouzy J."/>
            <person name="Grassa C.J."/>
            <person name="Murat F."/>
            <person name="Staton S.E."/>
            <person name="Cottret L."/>
            <person name="Lelandais-Briere C."/>
            <person name="Owens G.L."/>
            <person name="Carrere S."/>
            <person name="Mayjonade B."/>
            <person name="Legrand L."/>
            <person name="Gill N."/>
            <person name="Kane N.C."/>
            <person name="Bowers J.E."/>
            <person name="Hubner S."/>
            <person name="Bellec A."/>
            <person name="Berard A."/>
            <person name="Berges H."/>
            <person name="Blanchet N."/>
            <person name="Boniface M.C."/>
            <person name="Brunel D."/>
            <person name="Catrice O."/>
            <person name="Chaidir N."/>
            <person name="Claudel C."/>
            <person name="Donnadieu C."/>
            <person name="Faraut T."/>
            <person name="Fievet G."/>
            <person name="Helmstetter N."/>
            <person name="King M."/>
            <person name="Knapp S.J."/>
            <person name="Lai Z."/>
            <person name="Le Paslier M.C."/>
            <person name="Lippi Y."/>
            <person name="Lorenzon L."/>
            <person name="Mandel J.R."/>
            <person name="Marage G."/>
            <person name="Marchand G."/>
            <person name="Marquand E."/>
            <person name="Bret-Mestries E."/>
            <person name="Morien E."/>
            <person name="Nambeesan S."/>
            <person name="Nguyen T."/>
            <person name="Pegot-Espagnet P."/>
            <person name="Pouilly N."/>
            <person name="Raftis F."/>
            <person name="Sallet E."/>
            <person name="Schiex T."/>
            <person name="Thomas J."/>
            <person name="Vandecasteele C."/>
            <person name="Vares D."/>
            <person name="Vear F."/>
            <person name="Vautrin S."/>
            <person name="Crespi M."/>
            <person name="Mangin B."/>
            <person name="Burke J.M."/>
            <person name="Salse J."/>
            <person name="Munos S."/>
            <person name="Vincourt P."/>
            <person name="Rieseberg L.H."/>
            <person name="Langlade N.B."/>
        </authorList>
    </citation>
    <scope>NUCLEOTIDE SEQUENCE</scope>
    <source>
        <tissue evidence="1">Leaves</tissue>
    </source>
</reference>
<dbReference type="EMBL" id="MNCJ02000328">
    <property type="protein sequence ID" value="KAF5775318.1"/>
    <property type="molecule type" value="Genomic_DNA"/>
</dbReference>
<keyword evidence="2" id="KW-1185">Reference proteome</keyword>
<dbReference type="Proteomes" id="UP000215914">
    <property type="component" value="Unassembled WGS sequence"/>
</dbReference>
<dbReference type="Gramene" id="mRNA:HanXRQr2_Chr13g0610741">
    <property type="protein sequence ID" value="CDS:HanXRQr2_Chr13g0610741.1"/>
    <property type="gene ID" value="HanXRQr2_Chr13g0610741"/>
</dbReference>
<proteinExistence type="predicted"/>
<reference evidence="1" key="2">
    <citation type="submission" date="2020-06" db="EMBL/GenBank/DDBJ databases">
        <title>Helianthus annuus Genome sequencing and assembly Release 2.</title>
        <authorList>
            <person name="Gouzy J."/>
            <person name="Langlade N."/>
            <person name="Munos S."/>
        </authorList>
    </citation>
    <scope>NUCLEOTIDE SEQUENCE</scope>
    <source>
        <tissue evidence="1">Leaves</tissue>
    </source>
</reference>